<reference evidence="2" key="1">
    <citation type="submission" date="2022-08" db="EMBL/GenBank/DDBJ databases">
        <authorList>
            <consortium name="DOE Joint Genome Institute"/>
            <person name="Min B."/>
            <person name="Riley R."/>
            <person name="Sierra-Patev S."/>
            <person name="Naranjo-Ortiz M."/>
            <person name="Looney B."/>
            <person name="Konkel Z."/>
            <person name="Slot J.C."/>
            <person name="Sakamoto Y."/>
            <person name="Steenwyk J.L."/>
            <person name="Rokas A."/>
            <person name="Carro J."/>
            <person name="Camarero S."/>
            <person name="Ferreira P."/>
            <person name="Molpeceres G."/>
            <person name="Ruiz-Duenas F.J."/>
            <person name="Serrano A."/>
            <person name="Henrissat B."/>
            <person name="Drula E."/>
            <person name="Hughes K.W."/>
            <person name="Mata J.L."/>
            <person name="Ishikawa N.K."/>
            <person name="Vargas-Isla R."/>
            <person name="Ushijima S."/>
            <person name="Smith C.A."/>
            <person name="Ahrendt S."/>
            <person name="Andreopoulos W."/>
            <person name="He G."/>
            <person name="Labutti K."/>
            <person name="Lipzen A."/>
            <person name="Ng V."/>
            <person name="Sandor L."/>
            <person name="Barry K."/>
            <person name="Martinez A.T."/>
            <person name="Xiao Y."/>
            <person name="Gibbons J.G."/>
            <person name="Terashima K."/>
            <person name="Hibbett D.S."/>
            <person name="Grigoriev I.V."/>
        </authorList>
    </citation>
    <scope>NUCLEOTIDE SEQUENCE</scope>
    <source>
        <strain evidence="2">TFB7829</strain>
    </source>
</reference>
<sequence>MSTRNNANTGKETTSAQEEDHGDFQTLIEKAITWKLMAKNDNCAVVLPNRLLRLATSAKESGRSKTAVNDTLDKIILIAQILQEWSWKDKSDEWRKELMEHMEEELTTRTNNIRITIDGIGREARTTWKKLEEMTEKMTEVSTKIATIGNTILDRDAQTGREEGEIESGPPKSSYANAARNNVPPTHEIQHHQHNTAVKEAEIKDRRIVITSQTPSDWTLGERELVAKANLAMERIVTEEGTETVKPEILAATKIANKGAFLLLRSAEEVRWVKEEGRMERGGGRSNSSGDAHQQPNRTEKNRGGERNTNGSNKKYKVDQASREAERGTKTRPCYFLHGYAKRR</sequence>
<comment type="caution">
    <text evidence="2">The sequence shown here is derived from an EMBL/GenBank/DDBJ whole genome shotgun (WGS) entry which is preliminary data.</text>
</comment>
<evidence type="ECO:0000256" key="1">
    <source>
        <dbReference type="SAM" id="MobiDB-lite"/>
    </source>
</evidence>
<accession>A0AA38ULA5</accession>
<dbReference type="EMBL" id="MU802987">
    <property type="protein sequence ID" value="KAJ3978577.1"/>
    <property type="molecule type" value="Genomic_DNA"/>
</dbReference>
<feature type="compositionally biased region" description="Polar residues" evidence="1">
    <location>
        <begin position="1"/>
        <end position="16"/>
    </location>
</feature>
<dbReference type="AlphaFoldDB" id="A0AA38ULA5"/>
<proteinExistence type="predicted"/>
<protein>
    <submittedName>
        <fullName evidence="2">Uncharacterized protein</fullName>
    </submittedName>
</protein>
<gene>
    <name evidence="2" type="ORF">F5890DRAFT_1560089</name>
</gene>
<feature type="region of interest" description="Disordered" evidence="1">
    <location>
        <begin position="1"/>
        <end position="22"/>
    </location>
</feature>
<name>A0AA38ULA5_9AGAR</name>
<evidence type="ECO:0000313" key="2">
    <source>
        <dbReference type="EMBL" id="KAJ3978577.1"/>
    </source>
</evidence>
<organism evidence="2 3">
    <name type="scientific">Lentinula detonsa</name>
    <dbReference type="NCBI Taxonomy" id="2804962"/>
    <lineage>
        <taxon>Eukaryota</taxon>
        <taxon>Fungi</taxon>
        <taxon>Dikarya</taxon>
        <taxon>Basidiomycota</taxon>
        <taxon>Agaricomycotina</taxon>
        <taxon>Agaricomycetes</taxon>
        <taxon>Agaricomycetidae</taxon>
        <taxon>Agaricales</taxon>
        <taxon>Marasmiineae</taxon>
        <taxon>Omphalotaceae</taxon>
        <taxon>Lentinula</taxon>
    </lineage>
</organism>
<feature type="compositionally biased region" description="Basic and acidic residues" evidence="1">
    <location>
        <begin position="316"/>
        <end position="329"/>
    </location>
</feature>
<dbReference type="Proteomes" id="UP001163850">
    <property type="component" value="Unassembled WGS sequence"/>
</dbReference>
<evidence type="ECO:0000313" key="3">
    <source>
        <dbReference type="Proteomes" id="UP001163850"/>
    </source>
</evidence>
<feature type="region of interest" description="Disordered" evidence="1">
    <location>
        <begin position="275"/>
        <end position="344"/>
    </location>
</feature>